<organism evidence="2 3">
    <name type="scientific">Neptuniibacter caesariensis</name>
    <dbReference type="NCBI Taxonomy" id="207954"/>
    <lineage>
        <taxon>Bacteria</taxon>
        <taxon>Pseudomonadati</taxon>
        <taxon>Pseudomonadota</taxon>
        <taxon>Gammaproteobacteria</taxon>
        <taxon>Oceanospirillales</taxon>
        <taxon>Oceanospirillaceae</taxon>
        <taxon>Neptuniibacter</taxon>
    </lineage>
</organism>
<dbReference type="RefSeq" id="WP_007020699.1">
    <property type="nucleotide sequence ID" value="NZ_CH724125.1"/>
</dbReference>
<dbReference type="EMBL" id="AAOW01000003">
    <property type="protein sequence ID" value="EAR62389.1"/>
    <property type="molecule type" value="Genomic_DNA"/>
</dbReference>
<feature type="domain" description="Kazal-like" evidence="1">
    <location>
        <begin position="24"/>
        <end position="80"/>
    </location>
</feature>
<dbReference type="Proteomes" id="UP000002171">
    <property type="component" value="Unassembled WGS sequence"/>
</dbReference>
<sequence>MKTKIFLICGALIVTGCQSQPEVPSGALVCEEPRPQFCTMDYRPACGYTRDKEAVKTFSNACGACADKQVDWVIEGACPE</sequence>
<dbReference type="InterPro" id="IPR002350">
    <property type="entry name" value="Kazal_dom"/>
</dbReference>
<evidence type="ECO:0000259" key="1">
    <source>
        <dbReference type="PROSITE" id="PS51465"/>
    </source>
</evidence>
<accession>A0A7U8C9R0</accession>
<dbReference type="PROSITE" id="PS51257">
    <property type="entry name" value="PROKAR_LIPOPROTEIN"/>
    <property type="match status" value="1"/>
</dbReference>
<evidence type="ECO:0000313" key="3">
    <source>
        <dbReference type="Proteomes" id="UP000002171"/>
    </source>
</evidence>
<dbReference type="OrthoDB" id="5298703at2"/>
<protein>
    <recommendedName>
        <fullName evidence="1">Kazal-like domain-containing protein</fullName>
    </recommendedName>
</protein>
<dbReference type="AlphaFoldDB" id="A0A7U8C9R0"/>
<dbReference type="Gene3D" id="3.30.60.30">
    <property type="match status" value="1"/>
</dbReference>
<reference evidence="2 3" key="1">
    <citation type="submission" date="2006-02" db="EMBL/GenBank/DDBJ databases">
        <authorList>
            <person name="Pinhassi J."/>
            <person name="Pedros-Alio C."/>
            <person name="Ferriera S."/>
            <person name="Johnson J."/>
            <person name="Kravitz S."/>
            <person name="Halpern A."/>
            <person name="Remington K."/>
            <person name="Beeson K."/>
            <person name="Tran B."/>
            <person name="Rogers Y.-H."/>
            <person name="Friedman R."/>
            <person name="Venter J.C."/>
        </authorList>
    </citation>
    <scope>NUCLEOTIDE SEQUENCE [LARGE SCALE GENOMIC DNA]</scope>
    <source>
        <strain evidence="2 3">MED92</strain>
    </source>
</reference>
<proteinExistence type="predicted"/>
<dbReference type="PROSITE" id="PS51465">
    <property type="entry name" value="KAZAL_2"/>
    <property type="match status" value="1"/>
</dbReference>
<evidence type="ECO:0000313" key="2">
    <source>
        <dbReference type="EMBL" id="EAR62389.1"/>
    </source>
</evidence>
<name>A0A7U8C9R0_NEPCE</name>
<gene>
    <name evidence="2" type="ORF">MED92_15168</name>
</gene>
<comment type="caution">
    <text evidence="2">The sequence shown here is derived from an EMBL/GenBank/DDBJ whole genome shotgun (WGS) entry which is preliminary data.</text>
</comment>
<keyword evidence="3" id="KW-1185">Reference proteome</keyword>
<dbReference type="Pfam" id="PF00050">
    <property type="entry name" value="Kazal_1"/>
    <property type="match status" value="1"/>
</dbReference>